<dbReference type="AlphaFoldDB" id="A0A5C3F401"/>
<keyword evidence="2" id="KW-1185">Reference proteome</keyword>
<gene>
    <name evidence="1" type="ORF">PSFLO_04135</name>
</gene>
<reference evidence="1 2" key="1">
    <citation type="submission" date="2018-03" db="EMBL/GenBank/DDBJ databases">
        <authorList>
            <person name="Guldener U."/>
        </authorList>
    </citation>
    <scope>NUCLEOTIDE SEQUENCE [LARGE SCALE GENOMIC DNA]</scope>
    <source>
        <strain evidence="1 2">DAOM196992</strain>
    </source>
</reference>
<evidence type="ECO:0000313" key="2">
    <source>
        <dbReference type="Proteomes" id="UP000323386"/>
    </source>
</evidence>
<organism evidence="1 2">
    <name type="scientific">Pseudozyma flocculosa</name>
    <dbReference type="NCBI Taxonomy" id="84751"/>
    <lineage>
        <taxon>Eukaryota</taxon>
        <taxon>Fungi</taxon>
        <taxon>Dikarya</taxon>
        <taxon>Basidiomycota</taxon>
        <taxon>Ustilaginomycotina</taxon>
        <taxon>Ustilaginomycetes</taxon>
        <taxon>Ustilaginales</taxon>
        <taxon>Ustilaginaceae</taxon>
        <taxon>Pseudozyma</taxon>
    </lineage>
</organism>
<accession>A0A5C3F401</accession>
<name>A0A5C3F401_9BASI</name>
<proteinExistence type="predicted"/>
<evidence type="ECO:0000313" key="1">
    <source>
        <dbReference type="EMBL" id="SPO38656.1"/>
    </source>
</evidence>
<dbReference type="Proteomes" id="UP000323386">
    <property type="component" value="Unassembled WGS sequence"/>
</dbReference>
<sequence length="111" mass="12759">MIKTANWHAFGTFSLNVDAVYGIRLFHLTANENDMNHIWQLVERDGNDWKPVTGEMASGYSYTTAYDSHELQVWNELNSPLLDLQKYCILFTYHSATTPLAIDHVLQRPVS</sequence>
<dbReference type="EMBL" id="OOIP01000011">
    <property type="protein sequence ID" value="SPO38656.1"/>
    <property type="molecule type" value="Genomic_DNA"/>
</dbReference>
<protein>
    <submittedName>
        <fullName evidence="1">Uncharacterized protein</fullName>
    </submittedName>
</protein>